<evidence type="ECO:0000256" key="1">
    <source>
        <dbReference type="ARBA" id="ARBA00023450"/>
    </source>
</evidence>
<dbReference type="OrthoDB" id="3261064at2"/>
<dbReference type="RefSeq" id="WP_129172177.1">
    <property type="nucleotide sequence ID" value="NZ_JACCBI010000001.1"/>
</dbReference>
<keyword evidence="5" id="KW-0255">Endonuclease</keyword>
<proteinExistence type="inferred from homology"/>
<comment type="caution">
    <text evidence="5">The sequence shown here is derived from an EMBL/GenBank/DDBJ whole genome shotgun (WGS) entry which is preliminary data.</text>
</comment>
<evidence type="ECO:0000313" key="7">
    <source>
        <dbReference type="Proteomes" id="UP000581087"/>
    </source>
</evidence>
<evidence type="ECO:0000256" key="2">
    <source>
        <dbReference type="SAM" id="MobiDB-lite"/>
    </source>
</evidence>
<feature type="compositionally biased region" description="Polar residues" evidence="2">
    <location>
        <begin position="495"/>
        <end position="509"/>
    </location>
</feature>
<evidence type="ECO:0000313" key="6">
    <source>
        <dbReference type="Proteomes" id="UP000292686"/>
    </source>
</evidence>
<dbReference type="SMART" id="SM00507">
    <property type="entry name" value="HNHc"/>
    <property type="match status" value="1"/>
</dbReference>
<dbReference type="Proteomes" id="UP000581087">
    <property type="component" value="Unassembled WGS sequence"/>
</dbReference>
<evidence type="ECO:0000313" key="5">
    <source>
        <dbReference type="EMBL" id="RXZ87912.1"/>
    </source>
</evidence>
<feature type="region of interest" description="Disordered" evidence="2">
    <location>
        <begin position="291"/>
        <end position="314"/>
    </location>
</feature>
<evidence type="ECO:0000259" key="3">
    <source>
        <dbReference type="SMART" id="SM00507"/>
    </source>
</evidence>
<dbReference type="EMBL" id="JACCBI010000001">
    <property type="protein sequence ID" value="NYD67921.1"/>
    <property type="molecule type" value="Genomic_DNA"/>
</dbReference>
<dbReference type="GO" id="GO:0008270">
    <property type="term" value="F:zinc ion binding"/>
    <property type="evidence" value="ECO:0007669"/>
    <property type="project" value="InterPro"/>
</dbReference>
<feature type="region of interest" description="Disordered" evidence="2">
    <location>
        <begin position="1"/>
        <end position="23"/>
    </location>
</feature>
<accession>A0A4Q2MCY7</accession>
<keyword evidence="5" id="KW-0378">Hydrolase</keyword>
<feature type="compositionally biased region" description="Basic and acidic residues" evidence="2">
    <location>
        <begin position="470"/>
        <end position="479"/>
    </location>
</feature>
<feature type="region of interest" description="Disordered" evidence="2">
    <location>
        <begin position="431"/>
        <end position="509"/>
    </location>
</feature>
<reference evidence="4 7" key="2">
    <citation type="submission" date="2020-07" db="EMBL/GenBank/DDBJ databases">
        <title>Sequencing the genomes of 1000 actinobacteria strains.</title>
        <authorList>
            <person name="Klenk H.-P."/>
        </authorList>
    </citation>
    <scope>NUCLEOTIDE SEQUENCE [LARGE SCALE GENOMIC DNA]</scope>
    <source>
        <strain evidence="4 7">DSM 23870</strain>
    </source>
</reference>
<dbReference type="GO" id="GO:0003676">
    <property type="term" value="F:nucleic acid binding"/>
    <property type="evidence" value="ECO:0007669"/>
    <property type="project" value="InterPro"/>
</dbReference>
<dbReference type="Proteomes" id="UP000292686">
    <property type="component" value="Unassembled WGS sequence"/>
</dbReference>
<keyword evidence="5" id="KW-0540">Nuclease</keyword>
<feature type="compositionally biased region" description="Gly residues" evidence="2">
    <location>
        <begin position="1"/>
        <end position="12"/>
    </location>
</feature>
<organism evidence="5 6">
    <name type="scientific">Agromyces atrinae</name>
    <dbReference type="NCBI Taxonomy" id="592376"/>
    <lineage>
        <taxon>Bacteria</taxon>
        <taxon>Bacillati</taxon>
        <taxon>Actinomycetota</taxon>
        <taxon>Actinomycetes</taxon>
        <taxon>Micrococcales</taxon>
        <taxon>Microbacteriaceae</taxon>
        <taxon>Agromyces</taxon>
    </lineage>
</organism>
<dbReference type="CDD" id="cd00085">
    <property type="entry name" value="HNHc"/>
    <property type="match status" value="1"/>
</dbReference>
<dbReference type="InterPro" id="IPR003870">
    <property type="entry name" value="DUF222"/>
</dbReference>
<protein>
    <submittedName>
        <fullName evidence="5">HNH endonuclease</fullName>
    </submittedName>
</protein>
<feature type="compositionally biased region" description="Basic and acidic residues" evidence="2">
    <location>
        <begin position="431"/>
        <end position="456"/>
    </location>
</feature>
<comment type="similarity">
    <text evidence="1">Belongs to the Rv1128c/1148c/1588c/1702c/1945/3466 family.</text>
</comment>
<evidence type="ECO:0000313" key="4">
    <source>
        <dbReference type="EMBL" id="NYD67921.1"/>
    </source>
</evidence>
<dbReference type="GO" id="GO:0004519">
    <property type="term" value="F:endonuclease activity"/>
    <property type="evidence" value="ECO:0007669"/>
    <property type="project" value="UniProtKB-KW"/>
</dbReference>
<dbReference type="InterPro" id="IPR003615">
    <property type="entry name" value="HNH_nuc"/>
</dbReference>
<dbReference type="AlphaFoldDB" id="A0A4Q2MCY7"/>
<dbReference type="EMBL" id="SDPM01000001">
    <property type="protein sequence ID" value="RXZ87912.1"/>
    <property type="molecule type" value="Genomic_DNA"/>
</dbReference>
<reference evidence="5 6" key="1">
    <citation type="submission" date="2019-01" db="EMBL/GenBank/DDBJ databases">
        <title>Agromyces.</title>
        <authorList>
            <person name="Li J."/>
        </authorList>
    </citation>
    <scope>NUCLEOTIDE SEQUENCE [LARGE SCALE GENOMIC DNA]</scope>
    <source>
        <strain evidence="5 6">DSM 23870</strain>
    </source>
</reference>
<name>A0A4Q2MCY7_9MICO</name>
<gene>
    <name evidence="4" type="ORF">BJ972_002440</name>
    <name evidence="5" type="ORF">ESP50_01565</name>
</gene>
<dbReference type="Pfam" id="PF01844">
    <property type="entry name" value="HNH"/>
    <property type="match status" value="1"/>
</dbReference>
<feature type="compositionally biased region" description="Low complexity" evidence="2">
    <location>
        <begin position="293"/>
        <end position="312"/>
    </location>
</feature>
<dbReference type="Gene3D" id="1.10.30.50">
    <property type="match status" value="1"/>
</dbReference>
<feature type="domain" description="HNH nuclease" evidence="3">
    <location>
        <begin position="371"/>
        <end position="423"/>
    </location>
</feature>
<dbReference type="InterPro" id="IPR002711">
    <property type="entry name" value="HNH"/>
</dbReference>
<keyword evidence="6" id="KW-1185">Reference proteome</keyword>
<sequence>MIDSTGGAGGMPEGADGALEPAGPRGVTISQAELLDMVMTDAEQFAFETNRIAARRLASIGRAIRMARENPHIYVLPELMSRAEARDWAVRAAATELSMRLLIPTATVLNEASEAHTLAARLPKLWLEFLDGATSYPIVRAAVEAITGWDDHDAVARFDTELAGIAGRVTVASFRSRAKRLRDRLSAATLAERHRRALTERRVVFEDAPEGMMWLHALIPALDGAKIRARLNATAKQASRASGETRTRDQLRADQLSDWLTGAGTSTAVQTRVLVTVPLIAGLLEKPVRDTRVASTSTSTSTSTPTDHPTASALPAHPWLDVATIDGYGPISTETARHIFDTATAFRRLIVDPITAEPLYLDRTQYRPSQAQRDWLTLTYQRCSRPGCNSLAATGDVDHIHDWAHGGRTDIDNLAPLCPPEHKLKHVTLLRPEKTSEQRPEQPPESTKSADVRATLEHLLTSSAPSDGPDSDRATHDWPDENLTLDPKPPRRRWTSPTGYTSDTDPPPF</sequence>
<dbReference type="Pfam" id="PF02720">
    <property type="entry name" value="DUF222"/>
    <property type="match status" value="1"/>
</dbReference>